<comment type="subunit">
    <text evidence="6">Homodimer.</text>
</comment>
<dbReference type="InterPro" id="IPR029039">
    <property type="entry name" value="Flavoprotein-like_sf"/>
</dbReference>
<sequence>MNILQATVFFAHNRRNSLRTSSKSGDTRMTLLLRINSSSRQTGSHSTAIADHFEESYRRKHPDCRVITRNVADGSIPIISQRTIEGFYTEPQCMTADLKQATALSDALIAELQEADTLLIAAPIYNFSVPAALKAWIDQIVRVGHTFSYDGTSFQGLARTPRAVVISAYGAEGYLDGEPFAAANFVQPYLKFLLSFLGVEDIRFIAVQGTIADPEKVSASLQAARQACDLAA</sequence>
<comment type="similarity">
    <text evidence="6">Belongs to the azoreductase type 1 family.</text>
</comment>
<dbReference type="GO" id="GO:0009055">
    <property type="term" value="F:electron transfer activity"/>
    <property type="evidence" value="ECO:0007669"/>
    <property type="project" value="UniProtKB-UniRule"/>
</dbReference>
<dbReference type="eggNOG" id="COG1182">
    <property type="taxonomic scope" value="Bacteria"/>
</dbReference>
<gene>
    <name evidence="6" type="primary">azoR</name>
    <name evidence="8" type="ORF">SIAM614_26623</name>
</gene>
<dbReference type="HAMAP" id="MF_01216">
    <property type="entry name" value="Azoreductase_type1"/>
    <property type="match status" value="1"/>
</dbReference>
<dbReference type="Proteomes" id="UP000004848">
    <property type="component" value="Unassembled WGS sequence"/>
</dbReference>
<accession>A0NWW9</accession>
<comment type="function">
    <text evidence="6">Also exhibits azoreductase activity. Catalyzes the reductive cleavage of the azo bond in aromatic azo compounds to the corresponding amines.</text>
</comment>
<evidence type="ECO:0000256" key="3">
    <source>
        <dbReference type="ARBA" id="ARBA00023002"/>
    </source>
</evidence>
<protein>
    <recommendedName>
        <fullName evidence="6">FMN dependent NADH:quinone oxidoreductase</fullName>
        <ecNumber evidence="6">1.6.5.-</ecNumber>
    </recommendedName>
    <alternativeName>
        <fullName evidence="6">Azo-dye reductase</fullName>
    </alternativeName>
    <alternativeName>
        <fullName evidence="6">FMN-dependent NADH-azo compound oxidoreductase</fullName>
    </alternativeName>
    <alternativeName>
        <fullName evidence="6">FMN-dependent NADH-azoreductase</fullName>
        <ecNumber evidence="6">1.7.1.17</ecNumber>
    </alternativeName>
</protein>
<dbReference type="EC" id="1.6.5.-" evidence="6"/>
<evidence type="ECO:0000259" key="7">
    <source>
        <dbReference type="Pfam" id="PF02525"/>
    </source>
</evidence>
<dbReference type="EMBL" id="AAUW01000013">
    <property type="protein sequence ID" value="EAV42605.1"/>
    <property type="molecule type" value="Genomic_DNA"/>
</dbReference>
<evidence type="ECO:0000313" key="8">
    <source>
        <dbReference type="EMBL" id="EAV42605.1"/>
    </source>
</evidence>
<dbReference type="InterPro" id="IPR050104">
    <property type="entry name" value="FMN-dep_NADH:Q_OxRdtase_AzoR1"/>
</dbReference>
<name>A0NWW9_ROSAI</name>
<feature type="binding site" evidence="6">
    <location>
        <position position="38"/>
    </location>
    <ligand>
        <name>FMN</name>
        <dbReference type="ChEBI" id="CHEBI:58210"/>
    </ligand>
</feature>
<proteinExistence type="inferred from homology"/>
<comment type="caution">
    <text evidence="8">The sequence shown here is derived from an EMBL/GenBank/DDBJ whole genome shotgun (WGS) entry which is preliminary data.</text>
</comment>
<dbReference type="InterPro" id="IPR003680">
    <property type="entry name" value="Flavodoxin_fold"/>
</dbReference>
<dbReference type="PANTHER" id="PTHR43741">
    <property type="entry name" value="FMN-DEPENDENT NADH-AZOREDUCTASE 1"/>
    <property type="match status" value="1"/>
</dbReference>
<dbReference type="Gene3D" id="3.40.50.360">
    <property type="match status" value="1"/>
</dbReference>
<comment type="catalytic activity">
    <reaction evidence="5">
        <text>N,N-dimethyl-1,4-phenylenediamine + anthranilate + 2 NAD(+) = 2-(4-dimethylaminophenyl)diazenylbenzoate + 2 NADH + 2 H(+)</text>
        <dbReference type="Rhea" id="RHEA:55872"/>
        <dbReference type="ChEBI" id="CHEBI:15378"/>
        <dbReference type="ChEBI" id="CHEBI:15783"/>
        <dbReference type="ChEBI" id="CHEBI:16567"/>
        <dbReference type="ChEBI" id="CHEBI:57540"/>
        <dbReference type="ChEBI" id="CHEBI:57945"/>
        <dbReference type="ChEBI" id="CHEBI:71579"/>
        <dbReference type="EC" id="1.7.1.17"/>
    </reaction>
    <physiologicalReaction direction="right-to-left" evidence="5">
        <dbReference type="Rhea" id="RHEA:55874"/>
    </physiologicalReaction>
</comment>
<evidence type="ECO:0000256" key="2">
    <source>
        <dbReference type="ARBA" id="ARBA00022643"/>
    </source>
</evidence>
<dbReference type="PANTHER" id="PTHR43741:SF4">
    <property type="entry name" value="FMN-DEPENDENT NADH:QUINONE OXIDOREDUCTASE"/>
    <property type="match status" value="1"/>
</dbReference>
<organism evidence="8 9">
    <name type="scientific">Roseibium aggregatum (strain ATCC 25650 / DSM 13394 / JCM 20685 / NBRC 16684 / NCIMB 2208 / IAM 12614 / B1)</name>
    <name type="common">Stappia aggregata</name>
    <dbReference type="NCBI Taxonomy" id="384765"/>
    <lineage>
        <taxon>Bacteria</taxon>
        <taxon>Pseudomonadati</taxon>
        <taxon>Pseudomonadota</taxon>
        <taxon>Alphaproteobacteria</taxon>
        <taxon>Hyphomicrobiales</taxon>
        <taxon>Stappiaceae</taxon>
        <taxon>Roseibium</taxon>
    </lineage>
</organism>
<feature type="binding site" evidence="6">
    <location>
        <begin position="44"/>
        <end position="46"/>
    </location>
    <ligand>
        <name>FMN</name>
        <dbReference type="ChEBI" id="CHEBI:58210"/>
    </ligand>
</feature>
<dbReference type="Pfam" id="PF02525">
    <property type="entry name" value="Flavodoxin_2"/>
    <property type="match status" value="1"/>
</dbReference>
<dbReference type="EC" id="1.7.1.17" evidence="6"/>
<comment type="function">
    <text evidence="6">Quinone reductase that provides resistance to thiol-specific stress caused by electrophilic quinones.</text>
</comment>
<keyword evidence="3 6" id="KW-0560">Oxidoreductase</keyword>
<comment type="cofactor">
    <cofactor evidence="6">
        <name>FMN</name>
        <dbReference type="ChEBI" id="CHEBI:58210"/>
    </cofactor>
    <text evidence="6">Binds 1 FMN per subunit.</text>
</comment>
<keyword evidence="2 6" id="KW-0288">FMN</keyword>
<dbReference type="GO" id="GO:0010181">
    <property type="term" value="F:FMN binding"/>
    <property type="evidence" value="ECO:0007669"/>
    <property type="project" value="UniProtKB-UniRule"/>
</dbReference>
<comment type="catalytic activity">
    <reaction evidence="6">
        <text>2 a quinone + NADH + H(+) = 2 a 1,4-benzosemiquinone + NAD(+)</text>
        <dbReference type="Rhea" id="RHEA:65952"/>
        <dbReference type="ChEBI" id="CHEBI:15378"/>
        <dbReference type="ChEBI" id="CHEBI:57540"/>
        <dbReference type="ChEBI" id="CHEBI:57945"/>
        <dbReference type="ChEBI" id="CHEBI:132124"/>
        <dbReference type="ChEBI" id="CHEBI:134225"/>
    </reaction>
</comment>
<dbReference type="GO" id="GO:0016652">
    <property type="term" value="F:oxidoreductase activity, acting on NAD(P)H as acceptor"/>
    <property type="evidence" value="ECO:0007669"/>
    <property type="project" value="UniProtKB-UniRule"/>
</dbReference>
<evidence type="ECO:0000256" key="5">
    <source>
        <dbReference type="ARBA" id="ARBA00048542"/>
    </source>
</evidence>
<evidence type="ECO:0000256" key="6">
    <source>
        <dbReference type="HAMAP-Rule" id="MF_01216"/>
    </source>
</evidence>
<comment type="caution">
    <text evidence="6">Lacks conserved residue(s) required for the propagation of feature annotation.</text>
</comment>
<evidence type="ECO:0000313" key="9">
    <source>
        <dbReference type="Proteomes" id="UP000004848"/>
    </source>
</evidence>
<keyword evidence="4 6" id="KW-0520">NAD</keyword>
<evidence type="ECO:0000256" key="4">
    <source>
        <dbReference type="ARBA" id="ARBA00023027"/>
    </source>
</evidence>
<keyword evidence="1 6" id="KW-0285">Flavoprotein</keyword>
<feature type="domain" description="Flavodoxin-like fold" evidence="7">
    <location>
        <begin position="32"/>
        <end position="227"/>
    </location>
</feature>
<reference evidence="8 9" key="1">
    <citation type="submission" date="2006-05" db="EMBL/GenBank/DDBJ databases">
        <authorList>
            <person name="King G."/>
            <person name="Ferriera S."/>
            <person name="Johnson J."/>
            <person name="Kravitz S."/>
            <person name="Beeson K."/>
            <person name="Sutton G."/>
            <person name="Rogers Y.-H."/>
            <person name="Friedman R."/>
            <person name="Frazier M."/>
            <person name="Venter J.C."/>
        </authorList>
    </citation>
    <scope>NUCLEOTIDE SEQUENCE [LARGE SCALE GENOMIC DNA]</scope>
    <source>
        <strain evidence="9">ATCC 25650 / DSM 13394 / JCM 20685 / NBRC 16684 / NCIMB 2208 / IAM 12614 / B1</strain>
    </source>
</reference>
<dbReference type="InterPro" id="IPR023048">
    <property type="entry name" value="NADH:quinone_OxRdtase_FMN_depd"/>
</dbReference>
<dbReference type="AlphaFoldDB" id="A0NWW9"/>
<evidence type="ECO:0000256" key="1">
    <source>
        <dbReference type="ARBA" id="ARBA00022630"/>
    </source>
</evidence>
<dbReference type="GO" id="GO:0016655">
    <property type="term" value="F:oxidoreductase activity, acting on NAD(P)H, quinone or similar compound as acceptor"/>
    <property type="evidence" value="ECO:0007669"/>
    <property type="project" value="InterPro"/>
</dbReference>
<dbReference type="SUPFAM" id="SSF52218">
    <property type="entry name" value="Flavoproteins"/>
    <property type="match status" value="1"/>
</dbReference>